<evidence type="ECO:0000313" key="1">
    <source>
        <dbReference type="EMBL" id="KAK1859304.1"/>
    </source>
</evidence>
<protein>
    <submittedName>
        <fullName evidence="1">Uncharacterized protein</fullName>
    </submittedName>
</protein>
<reference evidence="1" key="1">
    <citation type="submission" date="2019-11" db="EMBL/GenBank/DDBJ databases">
        <title>Nori genome reveals adaptations in red seaweeds to the harsh intertidal environment.</title>
        <authorList>
            <person name="Wang D."/>
            <person name="Mao Y."/>
        </authorList>
    </citation>
    <scope>NUCLEOTIDE SEQUENCE</scope>
    <source>
        <tissue evidence="1">Gametophyte</tissue>
    </source>
</reference>
<dbReference type="Proteomes" id="UP000798662">
    <property type="component" value="Chromosome 1"/>
</dbReference>
<comment type="caution">
    <text evidence="1">The sequence shown here is derived from an EMBL/GenBank/DDBJ whole genome shotgun (WGS) entry which is preliminary data.</text>
</comment>
<evidence type="ECO:0000313" key="2">
    <source>
        <dbReference type="Proteomes" id="UP000798662"/>
    </source>
</evidence>
<keyword evidence="2" id="KW-1185">Reference proteome</keyword>
<organism evidence="1 2">
    <name type="scientific">Pyropia yezoensis</name>
    <name type="common">Susabi-nori</name>
    <name type="synonym">Porphyra yezoensis</name>
    <dbReference type="NCBI Taxonomy" id="2788"/>
    <lineage>
        <taxon>Eukaryota</taxon>
        <taxon>Rhodophyta</taxon>
        <taxon>Bangiophyceae</taxon>
        <taxon>Bangiales</taxon>
        <taxon>Bangiaceae</taxon>
        <taxon>Pyropia</taxon>
    </lineage>
</organism>
<proteinExistence type="predicted"/>
<accession>A0ACC3BMY1</accession>
<dbReference type="EMBL" id="CM020618">
    <property type="protein sequence ID" value="KAK1859304.1"/>
    <property type="molecule type" value="Genomic_DNA"/>
</dbReference>
<name>A0ACC3BMY1_PYRYE</name>
<gene>
    <name evidence="1" type="ORF">I4F81_001901</name>
</gene>
<sequence>MRQPPAHALANRTARPTPSQYLIPLPLEAMTAATRRGMYSMRVLKNSSGMAVHSSKRARKRSSLFFGAVSVLTCRGTGAAAHLLGHMGNGALLDVERAAMAPLLLPLDAISLMAVVCWLVRDTRL</sequence>